<dbReference type="RefSeq" id="WP_052678372.1">
    <property type="nucleotide sequence ID" value="NZ_CAWQZC010000101.1"/>
</dbReference>
<protein>
    <submittedName>
        <fullName evidence="2">Uncharacterized protein</fullName>
    </submittedName>
</protein>
<name>A0ABY1HBX9_9GAMM</name>
<dbReference type="GeneID" id="61294453"/>
<comment type="caution">
    <text evidence="2">The sequence shown here is derived from an EMBL/GenBank/DDBJ whole genome shotgun (WGS) entry which is preliminary data.</text>
</comment>
<dbReference type="Proteomes" id="UP000182660">
    <property type="component" value="Unassembled WGS sequence"/>
</dbReference>
<reference evidence="2 3" key="1">
    <citation type="submission" date="2016-11" db="EMBL/GenBank/DDBJ databases">
        <authorList>
            <person name="Klemetsen T."/>
        </authorList>
    </citation>
    <scope>NUCLEOTIDE SEQUENCE [LARGE SCALE GENOMIC DNA]</scope>
    <source>
        <strain evidence="2">MT 2528</strain>
    </source>
</reference>
<sequence>MSNEKTSPKKSSKPVSSEDKKTASTTQATSVVDDAAVSTSQSSDAPVLIGPDNGETSIDDDAISTLKCSEPPALIDTDDTKMGVIDDTAQSLLSAPESHAATKTVVCEVSARPEQGFWRCGRKWLNEPCHVVVDDESVGQSDPEFITSDELLRLRSEPKLIVTLVETEE</sequence>
<keyword evidence="3" id="KW-1185">Reference proteome</keyword>
<proteinExistence type="predicted"/>
<evidence type="ECO:0000313" key="2">
    <source>
        <dbReference type="EMBL" id="SGY85097.1"/>
    </source>
</evidence>
<organism evidence="2 3">
    <name type="scientific">Moritella viscosa</name>
    <dbReference type="NCBI Taxonomy" id="80854"/>
    <lineage>
        <taxon>Bacteria</taxon>
        <taxon>Pseudomonadati</taxon>
        <taxon>Pseudomonadota</taxon>
        <taxon>Gammaproteobacteria</taxon>
        <taxon>Alteromonadales</taxon>
        <taxon>Moritellaceae</taxon>
        <taxon>Moritella</taxon>
    </lineage>
</organism>
<evidence type="ECO:0000256" key="1">
    <source>
        <dbReference type="SAM" id="MobiDB-lite"/>
    </source>
</evidence>
<dbReference type="EMBL" id="FPLJ01000022">
    <property type="protein sequence ID" value="SGY85097.1"/>
    <property type="molecule type" value="Genomic_DNA"/>
</dbReference>
<feature type="region of interest" description="Disordered" evidence="1">
    <location>
        <begin position="1"/>
        <end position="79"/>
    </location>
</feature>
<gene>
    <name evidence="2" type="ORF">MT2528_0784</name>
</gene>
<evidence type="ECO:0000313" key="3">
    <source>
        <dbReference type="Proteomes" id="UP000182660"/>
    </source>
</evidence>
<accession>A0ABY1HBX9</accession>